<sequence length="598" mass="66113">MKEWFSGYDRVGVASALVAGACLLQAVTPVHADAPDLAFEVLVDRARTLSTEPYSNEAAPLPEAIAALDYDGHRDIRCLPENFLWYGGPEPFRVQFRHRGWLFKEDVRLSTVEGDGSQVQPLPFSAERFTYGKIASETVDPESLPGDMGYAGLALHKVEFEKFELDALEVGSDIDTDEAVATMLEGAIEKDGQLVKETFNEFMSIQGGCYFRAIGFGQHWGSSARGIAINTGLPEPEEFPRWAELWVKQPAPGDTSLTLYGLLNGPSVTGAYRFVITPDTTTSMDITSHVFFRQSVRKLGIAPITGMFLFGEESPARFGDYRPEVHDADGLLMQHANGELNWRPLRNPHHTRVSRFAMTNPKGFGLIQRDRDFNHYEDLETEMQIRPSIWVEPKGEWGQGWVELLEIASDDEGIDNIGAYWVPANETELAAGDELTLSYKLEFTQEVRPADGQAMPWVDTRAMLGDGGDEEANAKSLVRTAVSEDAAGKAVARFILDTAPQTALPSGTIVRSDVGVSNGKLAGEPVIQYNKFDHAYRLFFDVIADGTAPVELRATLRGATALDRKKEQAPEGTYDDVVDPDTGPPLSETWLYRWDPQP</sequence>
<feature type="domain" description="Glucan biosynthesis periplasmic MdoG C-terminal" evidence="7">
    <location>
        <begin position="39"/>
        <end position="559"/>
    </location>
</feature>
<comment type="pathway">
    <text evidence="2">Glycan metabolism; osmoregulated periplasmic glucan (OPG) biosynthesis.</text>
</comment>
<reference evidence="8 9" key="1">
    <citation type="submission" date="2020-08" db="EMBL/GenBank/DDBJ databases">
        <title>Genomic Encyclopedia of Type Strains, Phase IV (KMG-IV): sequencing the most valuable type-strain genomes for metagenomic binning, comparative biology and taxonomic classification.</title>
        <authorList>
            <person name="Goeker M."/>
        </authorList>
    </citation>
    <scope>NUCLEOTIDE SEQUENCE [LARGE SCALE GENOMIC DNA]</scope>
    <source>
        <strain evidence="8 9">DSM 103725</strain>
    </source>
</reference>
<evidence type="ECO:0000256" key="1">
    <source>
        <dbReference type="ARBA" id="ARBA00004418"/>
    </source>
</evidence>
<evidence type="ECO:0000256" key="4">
    <source>
        <dbReference type="ARBA" id="ARBA00015376"/>
    </source>
</evidence>
<dbReference type="SUPFAM" id="SSF74650">
    <property type="entry name" value="Galactose mutarotase-like"/>
    <property type="match status" value="2"/>
</dbReference>
<dbReference type="Gene3D" id="2.70.98.10">
    <property type="match status" value="2"/>
</dbReference>
<organism evidence="8 9">
    <name type="scientific">Algisphaera agarilytica</name>
    <dbReference type="NCBI Taxonomy" id="1385975"/>
    <lineage>
        <taxon>Bacteria</taxon>
        <taxon>Pseudomonadati</taxon>
        <taxon>Planctomycetota</taxon>
        <taxon>Phycisphaerae</taxon>
        <taxon>Phycisphaerales</taxon>
        <taxon>Phycisphaeraceae</taxon>
        <taxon>Algisphaera</taxon>
    </lineage>
</organism>
<dbReference type="InterPro" id="IPR007444">
    <property type="entry name" value="Glucan_biosyn_MdoG_C"/>
</dbReference>
<feature type="region of interest" description="Disordered" evidence="6">
    <location>
        <begin position="563"/>
        <end position="598"/>
    </location>
</feature>
<dbReference type="InterPro" id="IPR013783">
    <property type="entry name" value="Ig-like_fold"/>
</dbReference>
<dbReference type="InterPro" id="IPR014718">
    <property type="entry name" value="GH-type_carb-bd"/>
</dbReference>
<dbReference type="InterPro" id="IPR014438">
    <property type="entry name" value="Glucan_biosyn_MdoG/MdoD"/>
</dbReference>
<dbReference type="Pfam" id="PF04349">
    <property type="entry name" value="MdoG"/>
    <property type="match status" value="1"/>
</dbReference>
<dbReference type="AlphaFoldDB" id="A0A7X0LLU5"/>
<dbReference type="PANTHER" id="PTHR30504:SF4">
    <property type="entry name" value="GLUCANS BIOSYNTHESIS PROTEIN G"/>
    <property type="match status" value="1"/>
</dbReference>
<dbReference type="UniPathway" id="UPA00637"/>
<dbReference type="PANTHER" id="PTHR30504">
    <property type="entry name" value="GLUCANS BIOSYNTHESIS PROTEIN"/>
    <property type="match status" value="1"/>
</dbReference>
<protein>
    <recommendedName>
        <fullName evidence="4">Glucans biosynthesis protein G</fullName>
    </recommendedName>
</protein>
<dbReference type="SUPFAM" id="SSF81296">
    <property type="entry name" value="E set domains"/>
    <property type="match status" value="1"/>
</dbReference>
<dbReference type="GO" id="GO:0003824">
    <property type="term" value="F:catalytic activity"/>
    <property type="evidence" value="ECO:0007669"/>
    <property type="project" value="InterPro"/>
</dbReference>
<dbReference type="InterPro" id="IPR011013">
    <property type="entry name" value="Gal_mutarotase_sf_dom"/>
</dbReference>
<dbReference type="EMBL" id="JACHGY010000001">
    <property type="protein sequence ID" value="MBB6430338.1"/>
    <property type="molecule type" value="Genomic_DNA"/>
</dbReference>
<dbReference type="GO" id="GO:0030288">
    <property type="term" value="C:outer membrane-bounded periplasmic space"/>
    <property type="evidence" value="ECO:0007669"/>
    <property type="project" value="TreeGrafter"/>
</dbReference>
<comment type="subcellular location">
    <subcellularLocation>
        <location evidence="1">Periplasm</location>
    </subcellularLocation>
</comment>
<dbReference type="PIRSF" id="PIRSF006281">
    <property type="entry name" value="MdoG"/>
    <property type="match status" value="1"/>
</dbReference>
<evidence type="ECO:0000256" key="5">
    <source>
        <dbReference type="ARBA" id="ARBA00022764"/>
    </source>
</evidence>
<comment type="similarity">
    <text evidence="3">Belongs to the OpgD/OpgG family.</text>
</comment>
<dbReference type="GO" id="GO:0030246">
    <property type="term" value="F:carbohydrate binding"/>
    <property type="evidence" value="ECO:0007669"/>
    <property type="project" value="InterPro"/>
</dbReference>
<evidence type="ECO:0000256" key="2">
    <source>
        <dbReference type="ARBA" id="ARBA00005001"/>
    </source>
</evidence>
<dbReference type="Gene3D" id="2.60.40.10">
    <property type="entry name" value="Immunoglobulins"/>
    <property type="match status" value="1"/>
</dbReference>
<keyword evidence="9" id="KW-1185">Reference proteome</keyword>
<accession>A0A7X0LLU5</accession>
<dbReference type="PROSITE" id="PS51257">
    <property type="entry name" value="PROKAR_LIPOPROTEIN"/>
    <property type="match status" value="1"/>
</dbReference>
<dbReference type="RefSeq" id="WP_184677858.1">
    <property type="nucleotide sequence ID" value="NZ_JACHGY010000001.1"/>
</dbReference>
<dbReference type="Proteomes" id="UP000541810">
    <property type="component" value="Unassembled WGS sequence"/>
</dbReference>
<proteinExistence type="inferred from homology"/>
<evidence type="ECO:0000313" key="8">
    <source>
        <dbReference type="EMBL" id="MBB6430338.1"/>
    </source>
</evidence>
<comment type="caution">
    <text evidence="8">The sequence shown here is derived from an EMBL/GenBank/DDBJ whole genome shotgun (WGS) entry which is preliminary data.</text>
</comment>
<gene>
    <name evidence="8" type="ORF">HNQ40_002144</name>
</gene>
<dbReference type="GO" id="GO:0051274">
    <property type="term" value="P:beta-glucan biosynthetic process"/>
    <property type="evidence" value="ECO:0007669"/>
    <property type="project" value="TreeGrafter"/>
</dbReference>
<evidence type="ECO:0000256" key="3">
    <source>
        <dbReference type="ARBA" id="ARBA00009284"/>
    </source>
</evidence>
<evidence type="ECO:0000313" key="9">
    <source>
        <dbReference type="Proteomes" id="UP000541810"/>
    </source>
</evidence>
<evidence type="ECO:0000259" key="7">
    <source>
        <dbReference type="Pfam" id="PF04349"/>
    </source>
</evidence>
<evidence type="ECO:0000256" key="6">
    <source>
        <dbReference type="SAM" id="MobiDB-lite"/>
    </source>
</evidence>
<keyword evidence="5" id="KW-0574">Periplasm</keyword>
<name>A0A7X0LLU5_9BACT</name>
<dbReference type="InterPro" id="IPR014756">
    <property type="entry name" value="Ig_E-set"/>
</dbReference>